<dbReference type="PANTHER" id="PTHR48090">
    <property type="entry name" value="UNDECAPRENYL-PHOSPHATE 4-DEOXY-4-FORMAMIDO-L-ARABINOSE TRANSFERASE-RELATED"/>
    <property type="match status" value="1"/>
</dbReference>
<evidence type="ECO:0000259" key="1">
    <source>
        <dbReference type="Pfam" id="PF00535"/>
    </source>
</evidence>
<reference evidence="2 3" key="1">
    <citation type="submission" date="2015-07" db="EMBL/GenBank/DDBJ databases">
        <title>Genome sequence of Ornatilinea apprima DSM 23815.</title>
        <authorList>
            <person name="Hemp J."/>
            <person name="Ward L.M."/>
            <person name="Pace L.A."/>
            <person name="Fischer W.W."/>
        </authorList>
    </citation>
    <scope>NUCLEOTIDE SEQUENCE [LARGE SCALE GENOMIC DNA]</scope>
    <source>
        <strain evidence="2 3">P3M-1</strain>
    </source>
</reference>
<dbReference type="GO" id="GO:0016740">
    <property type="term" value="F:transferase activity"/>
    <property type="evidence" value="ECO:0007669"/>
    <property type="project" value="UniProtKB-KW"/>
</dbReference>
<dbReference type="Gene3D" id="3.90.550.10">
    <property type="entry name" value="Spore Coat Polysaccharide Biosynthesis Protein SpsA, Chain A"/>
    <property type="match status" value="1"/>
</dbReference>
<keyword evidence="3" id="KW-1185">Reference proteome</keyword>
<feature type="domain" description="Glycosyltransferase 2-like" evidence="1">
    <location>
        <begin position="4"/>
        <end position="166"/>
    </location>
</feature>
<keyword evidence="2" id="KW-0808">Transferase</keyword>
<dbReference type="InterPro" id="IPR050256">
    <property type="entry name" value="Glycosyltransferase_2"/>
</dbReference>
<evidence type="ECO:0000313" key="2">
    <source>
        <dbReference type="EMBL" id="KPL76017.1"/>
    </source>
</evidence>
<accession>A0A0P6X6S3</accession>
<dbReference type="EMBL" id="LGCL01000026">
    <property type="protein sequence ID" value="KPL76017.1"/>
    <property type="molecule type" value="Genomic_DNA"/>
</dbReference>
<dbReference type="OrthoDB" id="9810303at2"/>
<dbReference type="InterPro" id="IPR001173">
    <property type="entry name" value="Glyco_trans_2-like"/>
</dbReference>
<dbReference type="AlphaFoldDB" id="A0A0P6X6S3"/>
<comment type="caution">
    <text evidence="2">The sequence shown here is derived from an EMBL/GenBank/DDBJ whole genome shotgun (WGS) entry which is preliminary data.</text>
</comment>
<dbReference type="CDD" id="cd04179">
    <property type="entry name" value="DPM_DPG-synthase_like"/>
    <property type="match status" value="1"/>
</dbReference>
<dbReference type="STRING" id="1134406.ADN00_11690"/>
<organism evidence="2 3">
    <name type="scientific">Ornatilinea apprima</name>
    <dbReference type="NCBI Taxonomy" id="1134406"/>
    <lineage>
        <taxon>Bacteria</taxon>
        <taxon>Bacillati</taxon>
        <taxon>Chloroflexota</taxon>
        <taxon>Anaerolineae</taxon>
        <taxon>Anaerolineales</taxon>
        <taxon>Anaerolineaceae</taxon>
        <taxon>Ornatilinea</taxon>
    </lineage>
</organism>
<sequence>MQVSVIIPVYNEVKTICAVLERIKQVGIVDEIIIVDDGSSDGTREMLASLESDPLIHIVFHPHNQGKGSAVRTGIQSATKDIIIIQDADLEYEPGDYPSLIQPILDGQAKVVYGSRFLGAQKRDFLLLSKLANLFLTFVTNLLYQQSLTDMETCYKVFRRDVVKDITFHSRRFEFEPEFTAKILKRHIHIHEVPVHYNSRGFDEGKKIGVKDGLESLWTLVKYRFVE</sequence>
<dbReference type="Pfam" id="PF00535">
    <property type="entry name" value="Glycos_transf_2"/>
    <property type="match status" value="1"/>
</dbReference>
<dbReference type="Proteomes" id="UP000050417">
    <property type="component" value="Unassembled WGS sequence"/>
</dbReference>
<gene>
    <name evidence="2" type="ORF">ADN00_11690</name>
</gene>
<protein>
    <submittedName>
        <fullName evidence="2">Glycosyl transferase</fullName>
    </submittedName>
</protein>
<dbReference type="SUPFAM" id="SSF53448">
    <property type="entry name" value="Nucleotide-diphospho-sugar transferases"/>
    <property type="match status" value="1"/>
</dbReference>
<dbReference type="InterPro" id="IPR029044">
    <property type="entry name" value="Nucleotide-diphossugar_trans"/>
</dbReference>
<proteinExistence type="predicted"/>
<name>A0A0P6X6S3_9CHLR</name>
<dbReference type="PANTHER" id="PTHR48090:SF7">
    <property type="entry name" value="RFBJ PROTEIN"/>
    <property type="match status" value="1"/>
</dbReference>
<evidence type="ECO:0000313" key="3">
    <source>
        <dbReference type="Proteomes" id="UP000050417"/>
    </source>
</evidence>
<dbReference type="RefSeq" id="WP_075063197.1">
    <property type="nucleotide sequence ID" value="NZ_LGCL01000026.1"/>
</dbReference>
<dbReference type="PATRIC" id="fig|1134406.4.peg.3813"/>